<evidence type="ECO:0000256" key="2">
    <source>
        <dbReference type="SAM" id="SignalP"/>
    </source>
</evidence>
<feature type="chain" id="PRO_5030723257" evidence="2">
    <location>
        <begin position="21"/>
        <end position="102"/>
    </location>
</feature>
<dbReference type="AlphaFoldDB" id="A0A7R9XT26"/>
<protein>
    <submittedName>
        <fullName evidence="3">Uncharacterized protein</fullName>
    </submittedName>
</protein>
<reference evidence="3" key="1">
    <citation type="submission" date="2021-01" db="EMBL/GenBank/DDBJ databases">
        <authorList>
            <person name="Corre E."/>
            <person name="Pelletier E."/>
            <person name="Niang G."/>
            <person name="Scheremetjew M."/>
            <person name="Finn R."/>
            <person name="Kale V."/>
            <person name="Holt S."/>
            <person name="Cochrane G."/>
            <person name="Meng A."/>
            <person name="Brown T."/>
            <person name="Cohen L."/>
        </authorList>
    </citation>
    <scope>NUCLEOTIDE SEQUENCE</scope>
    <source>
        <strain evidence="3">RCC1614</strain>
    </source>
</reference>
<gene>
    <name evidence="3" type="ORF">MPUS1402_LOCUS569</name>
</gene>
<proteinExistence type="predicted"/>
<evidence type="ECO:0000313" key="3">
    <source>
        <dbReference type="EMBL" id="CAD8227245.1"/>
    </source>
</evidence>
<accession>A0A7R9XT26</accession>
<name>A0A7R9XT26_MICPS</name>
<dbReference type="EMBL" id="HBDY01000781">
    <property type="protein sequence ID" value="CAD8227245.1"/>
    <property type="molecule type" value="Transcribed_RNA"/>
</dbReference>
<evidence type="ECO:0000256" key="1">
    <source>
        <dbReference type="SAM" id="MobiDB-lite"/>
    </source>
</evidence>
<sequence length="102" mass="10845">MCPMRWVLLLFSGIIAGYLAWTSSWFSASGEDVGEAPRGGDEGARRGRATADGGVASWARFAIDGLSGRYLYMMLHASRKDAAGKGGAEGGRITRSRSKKTS</sequence>
<feature type="region of interest" description="Disordered" evidence="1">
    <location>
        <begin position="31"/>
        <end position="50"/>
    </location>
</feature>
<keyword evidence="2" id="KW-0732">Signal</keyword>
<dbReference type="OMA" id="SWARFAI"/>
<organism evidence="3">
    <name type="scientific">Micromonas pusilla</name>
    <name type="common">Picoplanktonic green alga</name>
    <name type="synonym">Chromulina pusilla</name>
    <dbReference type="NCBI Taxonomy" id="38833"/>
    <lineage>
        <taxon>Eukaryota</taxon>
        <taxon>Viridiplantae</taxon>
        <taxon>Chlorophyta</taxon>
        <taxon>Mamiellophyceae</taxon>
        <taxon>Mamiellales</taxon>
        <taxon>Mamiellaceae</taxon>
        <taxon>Micromonas</taxon>
    </lineage>
</organism>
<feature type="signal peptide" evidence="2">
    <location>
        <begin position="1"/>
        <end position="20"/>
    </location>
</feature>
<feature type="region of interest" description="Disordered" evidence="1">
    <location>
        <begin position="81"/>
        <end position="102"/>
    </location>
</feature>